<dbReference type="STRING" id="1477437.SAMN05444682_110132"/>
<name>A0A1I3RV48_9SPHI</name>
<feature type="domain" description="Response regulatory" evidence="5">
    <location>
        <begin position="5"/>
        <end position="121"/>
    </location>
</feature>
<keyword evidence="2" id="KW-0238">DNA-binding</keyword>
<keyword evidence="1 3" id="KW-0597">Phosphoprotein</keyword>
<dbReference type="GO" id="GO:0000160">
    <property type="term" value="P:phosphorelay signal transduction system"/>
    <property type="evidence" value="ECO:0007669"/>
    <property type="project" value="InterPro"/>
</dbReference>
<evidence type="ECO:0000313" key="6">
    <source>
        <dbReference type="EMBL" id="SFJ49782.1"/>
    </source>
</evidence>
<dbReference type="InterPro" id="IPR001789">
    <property type="entry name" value="Sig_transdc_resp-reg_receiver"/>
</dbReference>
<evidence type="ECO:0000256" key="1">
    <source>
        <dbReference type="ARBA" id="ARBA00022553"/>
    </source>
</evidence>
<evidence type="ECO:0000313" key="7">
    <source>
        <dbReference type="Proteomes" id="UP000198670"/>
    </source>
</evidence>
<dbReference type="PROSITE" id="PS50043">
    <property type="entry name" value="HTH_LUXR_2"/>
    <property type="match status" value="1"/>
</dbReference>
<dbReference type="EMBL" id="FOQO01000010">
    <property type="protein sequence ID" value="SFJ49782.1"/>
    <property type="molecule type" value="Genomic_DNA"/>
</dbReference>
<dbReference type="SMART" id="SM00421">
    <property type="entry name" value="HTH_LUXR"/>
    <property type="match status" value="1"/>
</dbReference>
<dbReference type="RefSeq" id="WP_090629668.1">
    <property type="nucleotide sequence ID" value="NZ_FOQO01000010.1"/>
</dbReference>
<dbReference type="InterPro" id="IPR016032">
    <property type="entry name" value="Sig_transdc_resp-reg_C-effctor"/>
</dbReference>
<gene>
    <name evidence="6" type="ORF">SAMN05444682_110132</name>
</gene>
<dbReference type="Pfam" id="PF00072">
    <property type="entry name" value="Response_reg"/>
    <property type="match status" value="1"/>
</dbReference>
<dbReference type="SUPFAM" id="SSF52172">
    <property type="entry name" value="CheY-like"/>
    <property type="match status" value="1"/>
</dbReference>
<reference evidence="6 7" key="1">
    <citation type="submission" date="2016-10" db="EMBL/GenBank/DDBJ databases">
        <authorList>
            <person name="de Groot N.N."/>
        </authorList>
    </citation>
    <scope>NUCLEOTIDE SEQUENCE [LARGE SCALE GENOMIC DNA]</scope>
    <source>
        <strain evidence="6 7">RK1</strain>
    </source>
</reference>
<proteinExistence type="predicted"/>
<dbReference type="GO" id="GO:0006355">
    <property type="term" value="P:regulation of DNA-templated transcription"/>
    <property type="evidence" value="ECO:0007669"/>
    <property type="project" value="InterPro"/>
</dbReference>
<accession>A0A1I3RV48</accession>
<dbReference type="InterPro" id="IPR000792">
    <property type="entry name" value="Tscrpt_reg_LuxR_C"/>
</dbReference>
<dbReference type="InterPro" id="IPR039420">
    <property type="entry name" value="WalR-like"/>
</dbReference>
<evidence type="ECO:0000256" key="3">
    <source>
        <dbReference type="PROSITE-ProRule" id="PRU00169"/>
    </source>
</evidence>
<dbReference type="InterPro" id="IPR036388">
    <property type="entry name" value="WH-like_DNA-bd_sf"/>
</dbReference>
<dbReference type="InterPro" id="IPR011006">
    <property type="entry name" value="CheY-like_superfamily"/>
</dbReference>
<evidence type="ECO:0000259" key="5">
    <source>
        <dbReference type="PROSITE" id="PS50110"/>
    </source>
</evidence>
<evidence type="ECO:0000256" key="2">
    <source>
        <dbReference type="ARBA" id="ARBA00023125"/>
    </source>
</evidence>
<dbReference type="CDD" id="cd06170">
    <property type="entry name" value="LuxR_C_like"/>
    <property type="match status" value="1"/>
</dbReference>
<organism evidence="6 7">
    <name type="scientific">Parapedobacter indicus</name>
    <dbReference type="NCBI Taxonomy" id="1477437"/>
    <lineage>
        <taxon>Bacteria</taxon>
        <taxon>Pseudomonadati</taxon>
        <taxon>Bacteroidota</taxon>
        <taxon>Sphingobacteriia</taxon>
        <taxon>Sphingobacteriales</taxon>
        <taxon>Sphingobacteriaceae</taxon>
        <taxon>Parapedobacter</taxon>
    </lineage>
</organism>
<dbReference type="PANTHER" id="PTHR43214:SF17">
    <property type="entry name" value="TRANSCRIPTIONAL REGULATORY PROTEIN RCSB"/>
    <property type="match status" value="1"/>
</dbReference>
<dbReference type="Pfam" id="PF00196">
    <property type="entry name" value="GerE"/>
    <property type="match status" value="1"/>
</dbReference>
<feature type="modified residue" description="4-aspartylphosphate" evidence="3">
    <location>
        <position position="56"/>
    </location>
</feature>
<dbReference type="GO" id="GO:0003677">
    <property type="term" value="F:DNA binding"/>
    <property type="evidence" value="ECO:0007669"/>
    <property type="project" value="UniProtKB-KW"/>
</dbReference>
<sequence>MQNQTVLIADDHPLIIQGLKEMLAEAGEFMVIGTFDNGRTLVESFELPHADILLLDLNIPDMDGLAVLEALQQRSARPKVIVISSYHSPTLIDLCRERGAMAYVIKTNDLQDIAAIIRKVIAGERFFPATSTLGNPAQLLAHFNENDTFVRKFKLTSRELEIIRLICQNLSAKEIGERLYLSAFTVQTHRRNILKKLDLNGSTSSNMSLYHFAKEHGII</sequence>
<dbReference type="OrthoDB" id="9797341at2"/>
<feature type="domain" description="HTH luxR-type" evidence="4">
    <location>
        <begin position="148"/>
        <end position="217"/>
    </location>
</feature>
<keyword evidence="7" id="KW-1185">Reference proteome</keyword>
<dbReference type="AlphaFoldDB" id="A0A1I3RV48"/>
<dbReference type="PANTHER" id="PTHR43214">
    <property type="entry name" value="TWO-COMPONENT RESPONSE REGULATOR"/>
    <property type="match status" value="1"/>
</dbReference>
<dbReference type="PROSITE" id="PS50110">
    <property type="entry name" value="RESPONSE_REGULATORY"/>
    <property type="match status" value="1"/>
</dbReference>
<dbReference type="SUPFAM" id="SSF46894">
    <property type="entry name" value="C-terminal effector domain of the bipartite response regulators"/>
    <property type="match status" value="1"/>
</dbReference>
<dbReference type="PRINTS" id="PR00038">
    <property type="entry name" value="HTHLUXR"/>
</dbReference>
<dbReference type="Gene3D" id="1.10.10.10">
    <property type="entry name" value="Winged helix-like DNA-binding domain superfamily/Winged helix DNA-binding domain"/>
    <property type="match status" value="1"/>
</dbReference>
<evidence type="ECO:0000259" key="4">
    <source>
        <dbReference type="PROSITE" id="PS50043"/>
    </source>
</evidence>
<dbReference type="SMART" id="SM00448">
    <property type="entry name" value="REC"/>
    <property type="match status" value="1"/>
</dbReference>
<dbReference type="Gene3D" id="3.40.50.2300">
    <property type="match status" value="1"/>
</dbReference>
<dbReference type="Proteomes" id="UP000198670">
    <property type="component" value="Unassembled WGS sequence"/>
</dbReference>
<protein>
    <submittedName>
        <fullName evidence="6">Two component transcriptional regulator, LuxR family</fullName>
    </submittedName>
</protein>
<dbReference type="InterPro" id="IPR058245">
    <property type="entry name" value="NreC/VraR/RcsB-like_REC"/>
</dbReference>
<dbReference type="CDD" id="cd17535">
    <property type="entry name" value="REC_NarL-like"/>
    <property type="match status" value="1"/>
</dbReference>